<dbReference type="Pfam" id="PF03659">
    <property type="entry name" value="Glyco_hydro_71"/>
    <property type="match status" value="2"/>
</dbReference>
<dbReference type="InterPro" id="IPR005197">
    <property type="entry name" value="Glyco_hydro_71"/>
</dbReference>
<name>A0AAD7F1W1_9AGAR</name>
<sequence length="317" mass="34536">MWSFIYPGDSTGGWAMANHWGLEVSIVASYVPSGWEADTNLAKSIGIDRFALDIGKPRRNNTGIDLEGFLQQFGFTYAAAANLDFKVFISFDFVYWSSADVSTMASYMQTYATKPGQFTYNNTAFVSSFVALESQSYSCATWRLCQQCKWPNTNNNPLNANITTALDQQYISALAGKPYMCIHFGESHYIGPLHGNNSPIYAGGPTSASLWVNGWMPHDAWRDVAQVYISAFKAGASTSTTDKLVYYYCLTPKRVACSDNIAPQSNGFQDDADSVFVRVRACSAYAGMNTIAAPMGLGVQNFALSSLTANLSGSGGR</sequence>
<evidence type="ECO:0000313" key="1">
    <source>
        <dbReference type="EMBL" id="KAJ7364641.1"/>
    </source>
</evidence>
<organism evidence="1 2">
    <name type="scientific">Mycena albidolilacea</name>
    <dbReference type="NCBI Taxonomy" id="1033008"/>
    <lineage>
        <taxon>Eukaryota</taxon>
        <taxon>Fungi</taxon>
        <taxon>Dikarya</taxon>
        <taxon>Basidiomycota</taxon>
        <taxon>Agaricomycotina</taxon>
        <taxon>Agaricomycetes</taxon>
        <taxon>Agaricomycetidae</taxon>
        <taxon>Agaricales</taxon>
        <taxon>Marasmiineae</taxon>
        <taxon>Mycenaceae</taxon>
        <taxon>Mycena</taxon>
    </lineage>
</organism>
<dbReference type="EMBL" id="JARIHO010000003">
    <property type="protein sequence ID" value="KAJ7364641.1"/>
    <property type="molecule type" value="Genomic_DNA"/>
</dbReference>
<proteinExistence type="predicted"/>
<reference evidence="1" key="1">
    <citation type="submission" date="2023-03" db="EMBL/GenBank/DDBJ databases">
        <title>Massive genome expansion in bonnet fungi (Mycena s.s.) driven by repeated elements and novel gene families across ecological guilds.</title>
        <authorList>
            <consortium name="Lawrence Berkeley National Laboratory"/>
            <person name="Harder C.B."/>
            <person name="Miyauchi S."/>
            <person name="Viragh M."/>
            <person name="Kuo A."/>
            <person name="Thoen E."/>
            <person name="Andreopoulos B."/>
            <person name="Lu D."/>
            <person name="Skrede I."/>
            <person name="Drula E."/>
            <person name="Henrissat B."/>
            <person name="Morin E."/>
            <person name="Kohler A."/>
            <person name="Barry K."/>
            <person name="LaButti K."/>
            <person name="Morin E."/>
            <person name="Salamov A."/>
            <person name="Lipzen A."/>
            <person name="Mereny Z."/>
            <person name="Hegedus B."/>
            <person name="Baldrian P."/>
            <person name="Stursova M."/>
            <person name="Weitz H."/>
            <person name="Taylor A."/>
            <person name="Grigoriev I.V."/>
            <person name="Nagy L.G."/>
            <person name="Martin F."/>
            <person name="Kauserud H."/>
        </authorList>
    </citation>
    <scope>NUCLEOTIDE SEQUENCE</scope>
    <source>
        <strain evidence="1">CBHHK002</strain>
    </source>
</reference>
<gene>
    <name evidence="1" type="ORF">DFH08DRAFT_910599</name>
</gene>
<evidence type="ECO:0000313" key="2">
    <source>
        <dbReference type="Proteomes" id="UP001218218"/>
    </source>
</evidence>
<accession>A0AAD7F1W1</accession>
<comment type="caution">
    <text evidence="1">The sequence shown here is derived from an EMBL/GenBank/DDBJ whole genome shotgun (WGS) entry which is preliminary data.</text>
</comment>
<protein>
    <submittedName>
        <fullName evidence="1">Glycoside hydrolase family 71 protein</fullName>
    </submittedName>
</protein>
<keyword evidence="2" id="KW-1185">Reference proteome</keyword>
<dbReference type="AlphaFoldDB" id="A0AAD7F1W1"/>
<dbReference type="Proteomes" id="UP001218218">
    <property type="component" value="Unassembled WGS sequence"/>
</dbReference>
<dbReference type="GO" id="GO:0051118">
    <property type="term" value="F:glucan endo-1,3-alpha-glucosidase activity"/>
    <property type="evidence" value="ECO:0007669"/>
    <property type="project" value="InterPro"/>
</dbReference>
<keyword evidence="1" id="KW-0378">Hydrolase</keyword>